<dbReference type="Proteomes" id="UP001550628">
    <property type="component" value="Unassembled WGS sequence"/>
</dbReference>
<name>A0ABV2WJI9_9NOCA</name>
<dbReference type="RefSeq" id="WP_356954957.1">
    <property type="nucleotide sequence ID" value="NZ_JBEXYG010000001.1"/>
</dbReference>
<proteinExistence type="predicted"/>
<protein>
    <submittedName>
        <fullName evidence="1">Uncharacterized protein</fullName>
    </submittedName>
</protein>
<keyword evidence="2" id="KW-1185">Reference proteome</keyword>
<sequence>MLGNNSRLELRINRLERKLDLIMQHLKIEDPEALDFTEIDDLLRRNKKIEAVKRFRELDPAAGLKEAADAVAARAKTL</sequence>
<evidence type="ECO:0000313" key="1">
    <source>
        <dbReference type="EMBL" id="MEU1951036.1"/>
    </source>
</evidence>
<evidence type="ECO:0000313" key="2">
    <source>
        <dbReference type="Proteomes" id="UP001550628"/>
    </source>
</evidence>
<accession>A0ABV2WJI9</accession>
<organism evidence="1 2">
    <name type="scientific">Nocardia rhamnosiphila</name>
    <dbReference type="NCBI Taxonomy" id="426716"/>
    <lineage>
        <taxon>Bacteria</taxon>
        <taxon>Bacillati</taxon>
        <taxon>Actinomycetota</taxon>
        <taxon>Actinomycetes</taxon>
        <taxon>Mycobacteriales</taxon>
        <taxon>Nocardiaceae</taxon>
        <taxon>Nocardia</taxon>
    </lineage>
</organism>
<dbReference type="EMBL" id="JBEYBF010000002">
    <property type="protein sequence ID" value="MEU1951036.1"/>
    <property type="molecule type" value="Genomic_DNA"/>
</dbReference>
<gene>
    <name evidence="1" type="ORF">ABZ510_04180</name>
</gene>
<reference evidence="1 2" key="1">
    <citation type="submission" date="2024-06" db="EMBL/GenBank/DDBJ databases">
        <title>The Natural Products Discovery Center: Release of the First 8490 Sequenced Strains for Exploring Actinobacteria Biosynthetic Diversity.</title>
        <authorList>
            <person name="Kalkreuter E."/>
            <person name="Kautsar S.A."/>
            <person name="Yang D."/>
            <person name="Bader C.D."/>
            <person name="Teijaro C.N."/>
            <person name="Fluegel L."/>
            <person name="Davis C.M."/>
            <person name="Simpson J.R."/>
            <person name="Lauterbach L."/>
            <person name="Steele A.D."/>
            <person name="Gui C."/>
            <person name="Meng S."/>
            <person name="Li G."/>
            <person name="Viehrig K."/>
            <person name="Ye F."/>
            <person name="Su P."/>
            <person name="Kiefer A.F."/>
            <person name="Nichols A."/>
            <person name="Cepeda A.J."/>
            <person name="Yan W."/>
            <person name="Fan B."/>
            <person name="Jiang Y."/>
            <person name="Adhikari A."/>
            <person name="Zheng C.-J."/>
            <person name="Schuster L."/>
            <person name="Cowan T.M."/>
            <person name="Smanski M.J."/>
            <person name="Chevrette M.G."/>
            <person name="De Carvalho L.P.S."/>
            <person name="Shen B."/>
        </authorList>
    </citation>
    <scope>NUCLEOTIDE SEQUENCE [LARGE SCALE GENOMIC DNA]</scope>
    <source>
        <strain evidence="1 2">NPDC019708</strain>
    </source>
</reference>
<comment type="caution">
    <text evidence="1">The sequence shown here is derived from an EMBL/GenBank/DDBJ whole genome shotgun (WGS) entry which is preliminary data.</text>
</comment>